<keyword evidence="3" id="KW-1185">Reference proteome</keyword>
<dbReference type="Proteomes" id="UP000386847">
    <property type="component" value="Chromosome"/>
</dbReference>
<accession>A0A5Q2FDB4</accession>
<dbReference type="PANTHER" id="PTHR34215">
    <property type="entry name" value="BLL0784 PROTEIN"/>
    <property type="match status" value="1"/>
</dbReference>
<organism evidence="2 3">
    <name type="scientific">Raineyella fluvialis</name>
    <dbReference type="NCBI Taxonomy" id="2662261"/>
    <lineage>
        <taxon>Bacteria</taxon>
        <taxon>Bacillati</taxon>
        <taxon>Actinomycetota</taxon>
        <taxon>Actinomycetes</taxon>
        <taxon>Propionibacteriales</taxon>
        <taxon>Propionibacteriaceae</taxon>
        <taxon>Raineyella</taxon>
    </lineage>
</organism>
<dbReference type="RefSeq" id="WP_153573461.1">
    <property type="nucleotide sequence ID" value="NZ_CP045725.1"/>
</dbReference>
<feature type="domain" description="YlxR" evidence="1">
    <location>
        <begin position="12"/>
        <end position="85"/>
    </location>
</feature>
<protein>
    <submittedName>
        <fullName evidence="2">DUF448 domain-containing protein</fullName>
    </submittedName>
</protein>
<dbReference type="Pfam" id="PF04296">
    <property type="entry name" value="YlxR"/>
    <property type="match status" value="1"/>
</dbReference>
<dbReference type="EMBL" id="CP045725">
    <property type="protein sequence ID" value="QGF24932.1"/>
    <property type="molecule type" value="Genomic_DNA"/>
</dbReference>
<evidence type="ECO:0000313" key="3">
    <source>
        <dbReference type="Proteomes" id="UP000386847"/>
    </source>
</evidence>
<proteinExistence type="predicted"/>
<reference evidence="2 3" key="1">
    <citation type="submission" date="2019-10" db="EMBL/GenBank/DDBJ databases">
        <title>Genomic analysis of Raineyella sp. CBA3103.</title>
        <authorList>
            <person name="Roh S.W."/>
        </authorList>
    </citation>
    <scope>NUCLEOTIDE SEQUENCE [LARGE SCALE GENOMIC DNA]</scope>
    <source>
        <strain evidence="2 3">CBA3103</strain>
    </source>
</reference>
<dbReference type="SUPFAM" id="SSF64376">
    <property type="entry name" value="YlxR-like"/>
    <property type="match status" value="1"/>
</dbReference>
<name>A0A5Q2FDB4_9ACTN</name>
<sequence length="102" mass="10891">MVRPPSSHVPERTCVGCRGRSAKSGLVRLVWDRTAACVALDPNGTAPGRGAWVHPDPHCCDLAMRRRAVGRALRNPHVDGDQVATLLTTLASPDRHVPPGSV</sequence>
<dbReference type="Gene3D" id="3.30.1230.10">
    <property type="entry name" value="YlxR-like"/>
    <property type="match status" value="1"/>
</dbReference>
<gene>
    <name evidence="2" type="ORF">Rai3103_16375</name>
</gene>
<dbReference type="InterPro" id="IPR035931">
    <property type="entry name" value="YlxR-like_sf"/>
</dbReference>
<dbReference type="InterPro" id="IPR007393">
    <property type="entry name" value="YlxR_dom"/>
</dbReference>
<dbReference type="AlphaFoldDB" id="A0A5Q2FDB4"/>
<dbReference type="PANTHER" id="PTHR34215:SF1">
    <property type="entry name" value="YLXR DOMAIN-CONTAINING PROTEIN"/>
    <property type="match status" value="1"/>
</dbReference>
<evidence type="ECO:0000313" key="2">
    <source>
        <dbReference type="EMBL" id="QGF24932.1"/>
    </source>
</evidence>
<evidence type="ECO:0000259" key="1">
    <source>
        <dbReference type="Pfam" id="PF04296"/>
    </source>
</evidence>
<dbReference type="KEGG" id="rain:Rai3103_16375"/>
<dbReference type="InterPro" id="IPR037465">
    <property type="entry name" value="YlxR"/>
</dbReference>